<gene>
    <name evidence="3" type="ORF">NE848_10280</name>
</gene>
<evidence type="ECO:0000256" key="1">
    <source>
        <dbReference type="SAM" id="SignalP"/>
    </source>
</evidence>
<protein>
    <submittedName>
        <fullName evidence="3">DUF4382 domain-containing protein</fullName>
    </submittedName>
</protein>
<dbReference type="InterPro" id="IPR025491">
    <property type="entry name" value="DUF4382"/>
</dbReference>
<dbReference type="Gene3D" id="2.60.40.1120">
    <property type="entry name" value="Carboxypeptidase-like, regulatory domain"/>
    <property type="match status" value="1"/>
</dbReference>
<evidence type="ECO:0000259" key="2">
    <source>
        <dbReference type="Pfam" id="PF14321"/>
    </source>
</evidence>
<name>A0ABT0Z214_9FLAO</name>
<sequence>MKYLKSVTLKSLMIATLVSVGLISCSEDDSSTNNGEGTANLTVRLTDAPGDYDAVLVDVQDVEIHVETEAEGELEGDDDGDGWVSVGDVQTGVYDLLELTGGVSQLLADTEVPAGYVSQMRLVLGSENSVVINGESKPLNTPSAQQSGLKLQINQEFVAGENYAFLLDFNVDESVVTTGNGSYNLKPVIRVSAQADAGMVVGKVTVPDDIEVNVQSLVVLTANDADITISAYTNDVGEFALHGVPAGEYTITITPQADLGLSVHTNTEVEVRPNETTDLGEIEL</sequence>
<evidence type="ECO:0000313" key="4">
    <source>
        <dbReference type="Proteomes" id="UP001155077"/>
    </source>
</evidence>
<dbReference type="InterPro" id="IPR013784">
    <property type="entry name" value="Carb-bd-like_fold"/>
</dbReference>
<dbReference type="PROSITE" id="PS51257">
    <property type="entry name" value="PROKAR_LIPOPROTEIN"/>
    <property type="match status" value="1"/>
</dbReference>
<feature type="signal peptide" evidence="1">
    <location>
        <begin position="1"/>
        <end position="20"/>
    </location>
</feature>
<dbReference type="InterPro" id="IPR018247">
    <property type="entry name" value="EF_Hand_1_Ca_BS"/>
</dbReference>
<reference evidence="3" key="1">
    <citation type="submission" date="2022-06" db="EMBL/GenBank/DDBJ databases">
        <title>Gramella sediminis sp. nov., isolated from deep-sea sediment of the Indian Ocean.</title>
        <authorList>
            <person name="Yang L."/>
        </authorList>
    </citation>
    <scope>NUCLEOTIDE SEQUENCE</scope>
    <source>
        <strain evidence="3">HMD3159</strain>
    </source>
</reference>
<keyword evidence="4" id="KW-1185">Reference proteome</keyword>
<accession>A0ABT0Z214</accession>
<evidence type="ECO:0000313" key="3">
    <source>
        <dbReference type="EMBL" id="MCM8569768.1"/>
    </source>
</evidence>
<dbReference type="SUPFAM" id="SSF49452">
    <property type="entry name" value="Starch-binding domain-like"/>
    <property type="match status" value="1"/>
</dbReference>
<dbReference type="Pfam" id="PF14321">
    <property type="entry name" value="DUF4382"/>
    <property type="match status" value="1"/>
</dbReference>
<feature type="chain" id="PRO_5046270192" evidence="1">
    <location>
        <begin position="21"/>
        <end position="284"/>
    </location>
</feature>
<dbReference type="PROSITE" id="PS00018">
    <property type="entry name" value="EF_HAND_1"/>
    <property type="match status" value="1"/>
</dbReference>
<keyword evidence="1" id="KW-0732">Signal</keyword>
<proteinExistence type="predicted"/>
<dbReference type="RefSeq" id="WP_252113158.1">
    <property type="nucleotide sequence ID" value="NZ_JAMSCK010000003.1"/>
</dbReference>
<feature type="domain" description="DUF4382" evidence="2">
    <location>
        <begin position="38"/>
        <end position="187"/>
    </location>
</feature>
<comment type="caution">
    <text evidence="3">The sequence shown here is derived from an EMBL/GenBank/DDBJ whole genome shotgun (WGS) entry which is preliminary data.</text>
</comment>
<organism evidence="3 4">
    <name type="scientific">Gramella jeungdoensis</name>
    <dbReference type="NCBI Taxonomy" id="708091"/>
    <lineage>
        <taxon>Bacteria</taxon>
        <taxon>Pseudomonadati</taxon>
        <taxon>Bacteroidota</taxon>
        <taxon>Flavobacteriia</taxon>
        <taxon>Flavobacteriales</taxon>
        <taxon>Flavobacteriaceae</taxon>
        <taxon>Christiangramia</taxon>
    </lineage>
</organism>
<dbReference type="Proteomes" id="UP001155077">
    <property type="component" value="Unassembled WGS sequence"/>
</dbReference>
<dbReference type="EMBL" id="JAMSCK010000003">
    <property type="protein sequence ID" value="MCM8569768.1"/>
    <property type="molecule type" value="Genomic_DNA"/>
</dbReference>